<reference evidence="3 4" key="1">
    <citation type="journal article" date="2015" name="Genome Announc.">
        <title>Complete Genome Sequence of the Type Strain Corynebacterium mustelae DSM 45274, Isolated from Various Tissues of a Male Ferret with Lethal Sepsis.</title>
        <authorList>
            <person name="Ruckert C."/>
            <person name="Eimer J."/>
            <person name="Winkler A."/>
            <person name="Tauch A."/>
        </authorList>
    </citation>
    <scope>NUCLEOTIDE SEQUENCE [LARGE SCALE GENOMIC DNA]</scope>
    <source>
        <strain evidence="3 4">DSM 45274</strain>
    </source>
</reference>
<dbReference type="Proteomes" id="UP000035199">
    <property type="component" value="Chromosome"/>
</dbReference>
<keyword evidence="4" id="KW-1185">Reference proteome</keyword>
<dbReference type="AlphaFoldDB" id="A0A0G3GYU2"/>
<evidence type="ECO:0000256" key="2">
    <source>
        <dbReference type="SAM" id="Phobius"/>
    </source>
</evidence>
<reference evidence="4" key="2">
    <citation type="submission" date="2015-05" db="EMBL/GenBank/DDBJ databases">
        <title>Complete genome sequence of Corynebacterium mustelae DSM 45274, isolated from various tissues of a male ferret with lethal sepsis.</title>
        <authorList>
            <person name="Ruckert C."/>
            <person name="Albersmeier A."/>
            <person name="Winkler A."/>
            <person name="Tauch A."/>
        </authorList>
    </citation>
    <scope>NUCLEOTIDE SEQUENCE [LARGE SCALE GENOMIC DNA]</scope>
    <source>
        <strain evidence="4">DSM 45274</strain>
    </source>
</reference>
<accession>A0A0G3GYU2</accession>
<keyword evidence="2" id="KW-0812">Transmembrane</keyword>
<keyword evidence="2" id="KW-1133">Transmembrane helix</keyword>
<name>A0A0G3GYU2_9CORY</name>
<keyword evidence="2" id="KW-0472">Membrane</keyword>
<dbReference type="KEGG" id="cmv:CMUST_06730"/>
<evidence type="ECO:0000313" key="3">
    <source>
        <dbReference type="EMBL" id="AKK05680.1"/>
    </source>
</evidence>
<protein>
    <submittedName>
        <fullName evidence="3">Uncharacterized protein</fullName>
    </submittedName>
</protein>
<keyword evidence="1" id="KW-0175">Coiled coil</keyword>
<feature type="coiled-coil region" evidence="1">
    <location>
        <begin position="45"/>
        <end position="72"/>
    </location>
</feature>
<evidence type="ECO:0000256" key="1">
    <source>
        <dbReference type="SAM" id="Coils"/>
    </source>
</evidence>
<gene>
    <name evidence="3" type="ORF">CMUST_06730</name>
</gene>
<evidence type="ECO:0000313" key="4">
    <source>
        <dbReference type="Proteomes" id="UP000035199"/>
    </source>
</evidence>
<dbReference type="EMBL" id="CP011542">
    <property type="protein sequence ID" value="AKK05680.1"/>
    <property type="molecule type" value="Genomic_DNA"/>
</dbReference>
<feature type="transmembrane region" description="Helical" evidence="2">
    <location>
        <begin position="12"/>
        <end position="45"/>
    </location>
</feature>
<proteinExistence type="predicted"/>
<organism evidence="3 4">
    <name type="scientific">Corynebacterium mustelae</name>
    <dbReference type="NCBI Taxonomy" id="571915"/>
    <lineage>
        <taxon>Bacteria</taxon>
        <taxon>Bacillati</taxon>
        <taxon>Actinomycetota</taxon>
        <taxon>Actinomycetes</taxon>
        <taxon>Mycobacteriales</taxon>
        <taxon>Corynebacteriaceae</taxon>
        <taxon>Corynebacterium</taxon>
    </lineage>
</organism>
<sequence>MNPRLSRLLQHIALITCIAAFILTIVADIPIVATIIALAGVALILSNFESGLRDFTNELKDANIEFANIDSEAVIELRRANPGMSIAEAIKIIEAEKGSD</sequence>
<dbReference type="PATRIC" id="fig|571915.4.peg.1430"/>
<dbReference type="RefSeq" id="WP_047261848.1">
    <property type="nucleotide sequence ID" value="NZ_CP011542.1"/>
</dbReference>